<keyword evidence="2" id="KW-0677">Repeat</keyword>
<dbReference type="SMART" id="SM00054">
    <property type="entry name" value="EFh"/>
    <property type="match status" value="4"/>
</dbReference>
<dbReference type="RefSeq" id="XP_796091.1">
    <property type="nucleotide sequence ID" value="XM_790998.5"/>
</dbReference>
<keyword evidence="1" id="KW-0479">Metal-binding</keyword>
<evidence type="ECO:0000313" key="7">
    <source>
        <dbReference type="EnsemblMetazoa" id="XP_796091"/>
    </source>
</evidence>
<dbReference type="KEGG" id="spu:591437"/>
<dbReference type="InterPro" id="IPR011992">
    <property type="entry name" value="EF-hand-dom_pair"/>
</dbReference>
<organism evidence="7 8">
    <name type="scientific">Strongylocentrotus purpuratus</name>
    <name type="common">Purple sea urchin</name>
    <dbReference type="NCBI Taxonomy" id="7668"/>
    <lineage>
        <taxon>Eukaryota</taxon>
        <taxon>Metazoa</taxon>
        <taxon>Echinodermata</taxon>
        <taxon>Eleutherozoa</taxon>
        <taxon>Echinozoa</taxon>
        <taxon>Echinoidea</taxon>
        <taxon>Euechinoidea</taxon>
        <taxon>Echinacea</taxon>
        <taxon>Camarodonta</taxon>
        <taxon>Echinidea</taxon>
        <taxon>Strongylocentrotidae</taxon>
        <taxon>Strongylocentrotus</taxon>
    </lineage>
</organism>
<dbReference type="InParanoid" id="A0A7M7RIG5"/>
<sequence length="162" mass="18862">MAAQSLSTEDIKVFRERFSVYDKNNDGTITTKELDDAMKAAGNYLTTDELAQRINEADTNRNGTIEFSEFVAIILERRNRKEEEKEKMKGERERIRKAFRKLDKNGDRFLSPDELRQAMSTIDPLMAKEKIEEMIYKADLNDDGYVSITEFAKMIYPELSTR</sequence>
<feature type="domain" description="EF-hand" evidence="6">
    <location>
        <begin position="126"/>
        <end position="161"/>
    </location>
</feature>
<dbReference type="InterPro" id="IPR018247">
    <property type="entry name" value="EF_Hand_1_Ca_BS"/>
</dbReference>
<dbReference type="OrthoDB" id="26525at2759"/>
<evidence type="ECO:0000256" key="5">
    <source>
        <dbReference type="SAM" id="Coils"/>
    </source>
</evidence>
<feature type="domain" description="EF-hand" evidence="6">
    <location>
        <begin position="45"/>
        <end position="80"/>
    </location>
</feature>
<reference evidence="7" key="2">
    <citation type="submission" date="2021-01" db="UniProtKB">
        <authorList>
            <consortium name="EnsemblMetazoa"/>
        </authorList>
    </citation>
    <scope>IDENTIFICATION</scope>
</reference>
<dbReference type="FunFam" id="1.10.238.10:FF:000402">
    <property type="entry name" value="Calcium-binding protein SPEC 2D"/>
    <property type="match status" value="1"/>
</dbReference>
<dbReference type="FunFam" id="1.10.238.10:FF:000461">
    <property type="entry name" value="Calcium-binding protein SPEC 2D"/>
    <property type="match status" value="1"/>
</dbReference>
<protein>
    <recommendedName>
        <fullName evidence="6">EF-hand domain-containing protein</fullName>
    </recommendedName>
</protein>
<reference evidence="8" key="1">
    <citation type="submission" date="2015-02" db="EMBL/GenBank/DDBJ databases">
        <title>Genome sequencing for Strongylocentrotus purpuratus.</title>
        <authorList>
            <person name="Murali S."/>
            <person name="Liu Y."/>
            <person name="Vee V."/>
            <person name="English A."/>
            <person name="Wang M."/>
            <person name="Skinner E."/>
            <person name="Han Y."/>
            <person name="Muzny D.M."/>
            <person name="Worley K.C."/>
            <person name="Gibbs R.A."/>
        </authorList>
    </citation>
    <scope>NUCLEOTIDE SEQUENCE</scope>
</reference>
<evidence type="ECO:0000256" key="2">
    <source>
        <dbReference type="ARBA" id="ARBA00022737"/>
    </source>
</evidence>
<dbReference type="GeneID" id="591437"/>
<keyword evidence="8" id="KW-1185">Reference proteome</keyword>
<feature type="domain" description="EF-hand" evidence="6">
    <location>
        <begin position="90"/>
        <end position="125"/>
    </location>
</feature>
<dbReference type="GO" id="GO:0030234">
    <property type="term" value="F:enzyme regulator activity"/>
    <property type="evidence" value="ECO:0000318"/>
    <property type="project" value="GO_Central"/>
</dbReference>
<keyword evidence="3" id="KW-0106">Calcium</keyword>
<comment type="function">
    <text evidence="4">Calcium-binding protein involved in larval development and metamorphosis. Likely to function as calcium buffers mediating the transport of calcium from the sea water to the blastocoel where calcium is required for skeleton formation.</text>
</comment>
<dbReference type="Proteomes" id="UP000007110">
    <property type="component" value="Unassembled WGS sequence"/>
</dbReference>
<dbReference type="GO" id="GO:0000226">
    <property type="term" value="P:microtubule cytoskeleton organization"/>
    <property type="evidence" value="ECO:0000318"/>
    <property type="project" value="GO_Central"/>
</dbReference>
<dbReference type="InterPro" id="IPR050230">
    <property type="entry name" value="CALM/Myosin/TropC-like"/>
</dbReference>
<feature type="domain" description="EF-hand" evidence="6">
    <location>
        <begin position="9"/>
        <end position="44"/>
    </location>
</feature>
<dbReference type="PROSITE" id="PS50222">
    <property type="entry name" value="EF_HAND_2"/>
    <property type="match status" value="4"/>
</dbReference>
<proteinExistence type="predicted"/>
<dbReference type="CDD" id="cd00051">
    <property type="entry name" value="EFh"/>
    <property type="match status" value="2"/>
</dbReference>
<dbReference type="PANTHER" id="PTHR23048">
    <property type="entry name" value="MYOSIN LIGHT CHAIN 1, 3"/>
    <property type="match status" value="1"/>
</dbReference>
<evidence type="ECO:0000256" key="4">
    <source>
        <dbReference type="ARBA" id="ARBA00054299"/>
    </source>
</evidence>
<dbReference type="SUPFAM" id="SSF47473">
    <property type="entry name" value="EF-hand"/>
    <property type="match status" value="1"/>
</dbReference>
<evidence type="ECO:0000313" key="8">
    <source>
        <dbReference type="Proteomes" id="UP000007110"/>
    </source>
</evidence>
<dbReference type="EnsemblMetazoa" id="XM_790998">
    <property type="protein sequence ID" value="XP_796091"/>
    <property type="gene ID" value="LOC591437"/>
</dbReference>
<dbReference type="GO" id="GO:0005509">
    <property type="term" value="F:calcium ion binding"/>
    <property type="evidence" value="ECO:0000318"/>
    <property type="project" value="GO_Central"/>
</dbReference>
<dbReference type="InterPro" id="IPR002048">
    <property type="entry name" value="EF_hand_dom"/>
</dbReference>
<feature type="coiled-coil region" evidence="5">
    <location>
        <begin position="71"/>
        <end position="105"/>
    </location>
</feature>
<dbReference type="Pfam" id="PF13499">
    <property type="entry name" value="EF-hand_7"/>
    <property type="match status" value="2"/>
</dbReference>
<dbReference type="Gene3D" id="1.10.238.10">
    <property type="entry name" value="EF-hand"/>
    <property type="match status" value="2"/>
</dbReference>
<keyword evidence="5" id="KW-0175">Coiled coil</keyword>
<dbReference type="AlphaFoldDB" id="A0A7M7RIG5"/>
<accession>A0A7M7RIG5</accession>
<dbReference type="GO" id="GO:0005737">
    <property type="term" value="C:cytoplasm"/>
    <property type="evidence" value="ECO:0000318"/>
    <property type="project" value="GO_Central"/>
</dbReference>
<evidence type="ECO:0000256" key="1">
    <source>
        <dbReference type="ARBA" id="ARBA00022723"/>
    </source>
</evidence>
<evidence type="ECO:0000259" key="6">
    <source>
        <dbReference type="PROSITE" id="PS50222"/>
    </source>
</evidence>
<evidence type="ECO:0000256" key="3">
    <source>
        <dbReference type="ARBA" id="ARBA00022837"/>
    </source>
</evidence>
<dbReference type="PANTHER" id="PTHR23048:SF0">
    <property type="entry name" value="CALMODULIN LIKE 3"/>
    <property type="match status" value="1"/>
</dbReference>
<name>A0A7M7RIG5_STRPU</name>
<dbReference type="PROSITE" id="PS00018">
    <property type="entry name" value="EF_HAND_1"/>
    <property type="match status" value="4"/>
</dbReference>